<name>A0ABY7EY18_MYAAR</name>
<evidence type="ECO:0000313" key="4">
    <source>
        <dbReference type="EMBL" id="WAR14840.1"/>
    </source>
</evidence>
<protein>
    <submittedName>
        <fullName evidence="4">NRF6-like protein</fullName>
    </submittedName>
</protein>
<feature type="domain" description="Acyltransferase 3" evidence="3">
    <location>
        <begin position="235"/>
        <end position="625"/>
    </location>
</feature>
<feature type="transmembrane region" description="Helical" evidence="2">
    <location>
        <begin position="420"/>
        <end position="438"/>
    </location>
</feature>
<gene>
    <name evidence="4" type="ORF">MAR_004945</name>
</gene>
<keyword evidence="5" id="KW-1185">Reference proteome</keyword>
<feature type="transmembrane region" description="Helical" evidence="2">
    <location>
        <begin position="493"/>
        <end position="514"/>
    </location>
</feature>
<evidence type="ECO:0000256" key="1">
    <source>
        <dbReference type="SAM" id="MobiDB-lite"/>
    </source>
</evidence>
<accession>A0ABY7EY18</accession>
<feature type="transmembrane region" description="Helical" evidence="2">
    <location>
        <begin position="604"/>
        <end position="630"/>
    </location>
</feature>
<dbReference type="EMBL" id="CP111020">
    <property type="protein sequence ID" value="WAR14840.1"/>
    <property type="molecule type" value="Genomic_DNA"/>
</dbReference>
<dbReference type="InterPro" id="IPR002656">
    <property type="entry name" value="Acyl_transf_3_dom"/>
</dbReference>
<evidence type="ECO:0000313" key="5">
    <source>
        <dbReference type="Proteomes" id="UP001164746"/>
    </source>
</evidence>
<dbReference type="Proteomes" id="UP001164746">
    <property type="component" value="Chromosome 9"/>
</dbReference>
<keyword evidence="2" id="KW-0472">Membrane</keyword>
<reference evidence="4" key="1">
    <citation type="submission" date="2022-11" db="EMBL/GenBank/DDBJ databases">
        <title>Centuries of genome instability and evolution in soft-shell clam transmissible cancer (bioRxiv).</title>
        <authorList>
            <person name="Hart S.F.M."/>
            <person name="Yonemitsu M.A."/>
            <person name="Giersch R.M."/>
            <person name="Beal B.F."/>
            <person name="Arriagada G."/>
            <person name="Davis B.W."/>
            <person name="Ostrander E.A."/>
            <person name="Goff S.P."/>
            <person name="Metzger M.J."/>
        </authorList>
    </citation>
    <scope>NUCLEOTIDE SEQUENCE</scope>
    <source>
        <strain evidence="4">MELC-2E11</strain>
        <tissue evidence="4">Siphon/mantle</tissue>
    </source>
</reference>
<dbReference type="PANTHER" id="PTHR11161:SF0">
    <property type="entry name" value="O-ACYLTRANSFERASE LIKE PROTEIN"/>
    <property type="match status" value="1"/>
</dbReference>
<dbReference type="InterPro" id="IPR052728">
    <property type="entry name" value="O2_lipid_transport_reg"/>
</dbReference>
<keyword evidence="2" id="KW-0812">Transmembrane</keyword>
<keyword evidence="2" id="KW-1133">Transmembrane helix</keyword>
<dbReference type="PANTHER" id="PTHR11161">
    <property type="entry name" value="O-ACYLTRANSFERASE"/>
    <property type="match status" value="1"/>
</dbReference>
<proteinExistence type="predicted"/>
<feature type="region of interest" description="Disordered" evidence="1">
    <location>
        <begin position="103"/>
        <end position="123"/>
    </location>
</feature>
<evidence type="ECO:0000259" key="3">
    <source>
        <dbReference type="Pfam" id="PF01757"/>
    </source>
</evidence>
<feature type="transmembrane region" description="Helical" evidence="2">
    <location>
        <begin position="327"/>
        <end position="348"/>
    </location>
</feature>
<feature type="transmembrane region" description="Helical" evidence="2">
    <location>
        <begin position="534"/>
        <end position="556"/>
    </location>
</feature>
<evidence type="ECO:0000256" key="2">
    <source>
        <dbReference type="SAM" id="Phobius"/>
    </source>
</evidence>
<feature type="transmembrane region" description="Helical" evidence="2">
    <location>
        <begin position="568"/>
        <end position="592"/>
    </location>
</feature>
<sequence length="646" mass="72080">MNIRAEIPFNATLGQHIVTKDRSFQGKYCRATFDPPRSLIESVLGDNINHTYGLPLTISLGMCMPDSCAGSDIEGLLNLGILGSLFNLTVAETVCTEDLDFKTDDNAHARNPGRPYSAGDSVVDHRTILSAEEERSTAEDDPNAENGSYDNAVETLTDNIKLKENGVGNKKGSKHGRLDLNVSVDSDLTENILDKSDDDDEGLVRKLLRSFSIFTNLPAVMSTEVKNFDISCLYGIRVITMTWIVLGNTYLYTAQSVAEVPVAADLMDSFDLMKRFTMQAVLSTAFATDTFFLISGCLIAYWFLAKDEMRVSKINVKTLLKFYAGKYWKLTPPYMLVMVMFVYLYTYLGDGPMWPNSIPVADACRKSWWKHLLYVNNLFGVDGVAPEDQCMAWSWYMAATMQFYLVSPILLSLMAFSTTMGCAVTGILAVAGVIAAGVKEAEIGGQILTSREDGGQYWNSVFTKPWCRISSYCVGLLLGLVLQRFYHKIINKYIAGLCWLLFTCVGVLLVYVPYTQHVDALADWSLPEQGAYEALARPVWAMCVGWVIYACATGYGGPVSDFLSWKGFVPLSRVTFLVYLIHPVLMVLAVYTRRTMLNLNDFQMAYQFVGHVVINYVAAIFAALVFDFPFRNLKRVVQRKTLNSPF</sequence>
<dbReference type="Pfam" id="PF01757">
    <property type="entry name" value="Acyl_transf_3"/>
    <property type="match status" value="1"/>
</dbReference>
<feature type="transmembrane region" description="Helical" evidence="2">
    <location>
        <begin position="280"/>
        <end position="304"/>
    </location>
</feature>
<organism evidence="4 5">
    <name type="scientific">Mya arenaria</name>
    <name type="common">Soft-shell clam</name>
    <dbReference type="NCBI Taxonomy" id="6604"/>
    <lineage>
        <taxon>Eukaryota</taxon>
        <taxon>Metazoa</taxon>
        <taxon>Spiralia</taxon>
        <taxon>Lophotrochozoa</taxon>
        <taxon>Mollusca</taxon>
        <taxon>Bivalvia</taxon>
        <taxon>Autobranchia</taxon>
        <taxon>Heteroconchia</taxon>
        <taxon>Euheterodonta</taxon>
        <taxon>Imparidentia</taxon>
        <taxon>Neoheterodontei</taxon>
        <taxon>Myida</taxon>
        <taxon>Myoidea</taxon>
        <taxon>Myidae</taxon>
        <taxon>Mya</taxon>
    </lineage>
</organism>